<feature type="compositionally biased region" description="Polar residues" evidence="1">
    <location>
        <begin position="91"/>
        <end position="111"/>
    </location>
</feature>
<dbReference type="InterPro" id="IPR011011">
    <property type="entry name" value="Znf_FYVE_PHD"/>
</dbReference>
<evidence type="ECO:0000256" key="1">
    <source>
        <dbReference type="SAM" id="MobiDB-lite"/>
    </source>
</evidence>
<keyword evidence="3" id="KW-1185">Reference proteome</keyword>
<feature type="region of interest" description="Disordered" evidence="1">
    <location>
        <begin position="91"/>
        <end position="126"/>
    </location>
</feature>
<sequence>MDGLQDQVMVGGIESADHDMRNGDISAEAGASLRPLSPDQASYTPQFTSNASIIMDRMKASRQETTLEKIKMEVAHDQDATLSVPSASPLLQTLPMSANPTSAAWSSSNAGSKRKRESSTEKVDFTQNTVAFPVAKGTPVPQPSLQSQPTVQPARCSKCEGSAQTSQGPLATCTHCLRSWHHQCYYPTITSEAMAASIFVCAACAADQEQAVKLKGKSSQQRQYEVDKLRQKRLAALPRGVVPAKPGLVGFGPGRAPDSSRTEYFDQMRKTDLLNVLSLCDQLKPNLLVDILVSVSKRHPDLPMFDSPDWEAQLATPFRVHKSSKHEEKARHGHVIISSKARSKHKTTKKILKRTRVIEVITTAPEEDEDILPPTWAKAGEGLYARLAPETEDRSLLMDENDEESFSHFSVDGFGKQIMEPVGA</sequence>
<dbReference type="OrthoDB" id="5863171at2759"/>
<proteinExistence type="predicted"/>
<accession>A0A3M2SPA2</accession>
<dbReference type="EMBL" id="NKUJ01000012">
    <property type="protein sequence ID" value="RMJ19002.1"/>
    <property type="molecule type" value="Genomic_DNA"/>
</dbReference>
<evidence type="ECO:0008006" key="4">
    <source>
        <dbReference type="Google" id="ProtNLM"/>
    </source>
</evidence>
<protein>
    <recommendedName>
        <fullName evidence="4">Zinc finger PHD-type domain-containing protein</fullName>
    </recommendedName>
</protein>
<dbReference type="AlphaFoldDB" id="A0A3M2SPA2"/>
<dbReference type="STRING" id="2010991.A0A3M2SPA2"/>
<evidence type="ECO:0000313" key="3">
    <source>
        <dbReference type="Proteomes" id="UP000277212"/>
    </source>
</evidence>
<dbReference type="Proteomes" id="UP000277212">
    <property type="component" value="Unassembled WGS sequence"/>
</dbReference>
<evidence type="ECO:0000313" key="2">
    <source>
        <dbReference type="EMBL" id="RMJ19002.1"/>
    </source>
</evidence>
<organism evidence="2 3">
    <name type="scientific">Fusarium kuroshium</name>
    <dbReference type="NCBI Taxonomy" id="2010991"/>
    <lineage>
        <taxon>Eukaryota</taxon>
        <taxon>Fungi</taxon>
        <taxon>Dikarya</taxon>
        <taxon>Ascomycota</taxon>
        <taxon>Pezizomycotina</taxon>
        <taxon>Sordariomycetes</taxon>
        <taxon>Hypocreomycetidae</taxon>
        <taxon>Hypocreales</taxon>
        <taxon>Nectriaceae</taxon>
        <taxon>Fusarium</taxon>
        <taxon>Fusarium solani species complex</taxon>
    </lineage>
</organism>
<gene>
    <name evidence="2" type="ORF">CDV36_001251</name>
</gene>
<dbReference type="Gene3D" id="3.30.40.10">
    <property type="entry name" value="Zinc/RING finger domain, C3HC4 (zinc finger)"/>
    <property type="match status" value="1"/>
</dbReference>
<dbReference type="SUPFAM" id="SSF57903">
    <property type="entry name" value="FYVE/PHD zinc finger"/>
    <property type="match status" value="1"/>
</dbReference>
<comment type="caution">
    <text evidence="2">The sequence shown here is derived from an EMBL/GenBank/DDBJ whole genome shotgun (WGS) entry which is preliminary data.</text>
</comment>
<dbReference type="InterPro" id="IPR013083">
    <property type="entry name" value="Znf_RING/FYVE/PHD"/>
</dbReference>
<name>A0A3M2SPA2_9HYPO</name>
<reference evidence="2 3" key="1">
    <citation type="submission" date="2017-06" db="EMBL/GenBank/DDBJ databases">
        <title>Comparative genomic analysis of Ambrosia Fusariam Clade fungi.</title>
        <authorList>
            <person name="Stajich J.E."/>
            <person name="Carrillo J."/>
            <person name="Kijimoto T."/>
            <person name="Eskalen A."/>
            <person name="O'Donnell K."/>
            <person name="Kasson M."/>
        </authorList>
    </citation>
    <scope>NUCLEOTIDE SEQUENCE [LARGE SCALE GENOMIC DNA]</scope>
    <source>
        <strain evidence="2">UCR3666</strain>
    </source>
</reference>